<dbReference type="eggNOG" id="ENOG502QTA3">
    <property type="taxonomic scope" value="Eukaryota"/>
</dbReference>
<organism evidence="2 3">
    <name type="scientific">Nelumbo nucifera</name>
    <name type="common">Sacred lotus</name>
    <dbReference type="NCBI Taxonomy" id="4432"/>
    <lineage>
        <taxon>Eukaryota</taxon>
        <taxon>Viridiplantae</taxon>
        <taxon>Streptophyta</taxon>
        <taxon>Embryophyta</taxon>
        <taxon>Tracheophyta</taxon>
        <taxon>Spermatophyta</taxon>
        <taxon>Magnoliopsida</taxon>
        <taxon>Proteales</taxon>
        <taxon>Nelumbonaceae</taxon>
        <taxon>Nelumbo</taxon>
    </lineage>
</organism>
<gene>
    <name evidence="3" type="primary">LOC104592037</name>
</gene>
<feature type="region of interest" description="Disordered" evidence="1">
    <location>
        <begin position="153"/>
        <end position="200"/>
    </location>
</feature>
<accession>A0A1U7ZA54</accession>
<feature type="compositionally biased region" description="Polar residues" evidence="1">
    <location>
        <begin position="586"/>
        <end position="600"/>
    </location>
</feature>
<dbReference type="OMA" id="MARDIEQ"/>
<dbReference type="GeneID" id="104592037"/>
<feature type="region of interest" description="Disordered" evidence="1">
    <location>
        <begin position="1"/>
        <end position="55"/>
    </location>
</feature>
<feature type="region of interest" description="Disordered" evidence="1">
    <location>
        <begin position="81"/>
        <end position="101"/>
    </location>
</feature>
<sequence length="700" mass="77786">MSPTTSAALKASLPRKKILAERNDHSGPLSSVSHVLQTPHVDAETPPAGSDFGSRIGYSSRNANFSSRASELDEYQQNAFVPESSSQPYDPLTNYLSPRPKFLRYRPNKRLEKYIRRRNEPVKAKDEFGGNRYASFETQKPIEGEASIDAYASISSPSSTSSSREGSVKQEQGSNLSTEKLGPRPPSDEDNNGREERDENVNELEFEERYGHFNEVLKSLLLFGVVILSTLYISSMNSPTPPPLVQALQDFKVCYQKIQRHLLQVAAENFRLDSNFIYRKQENALGIIQPNERVSDVYNEKERIFEQGLQTRWEITGKKDGVSNQQGRQTRQVSDNESEEVGEISEPFPACEAQVMSSWVDQQNTAFSISGLSEEELNLEKDDLNAAELVSEMEKPKDVTNAEATGRDTHQGIGEEMVVENTMEEAKDIPGGMHGNVAPQCREHAIFNSPGIDEKSKHKHVKPVKVDSVFKFALLTSVGLVSTLLGVLHLKHRKTFPKDSASSGLMIVDNRSSPSPRTEEEKINKVDSYVSISPSVHSEGKASKEINQGSAPTVELLEEFVVEELSNSIKGCSMKSQRIEGEGSHFSMSQGRQIPSSKLGDLSSSLRSCGLKPQNVEGIESNFSVSQEKRSRRRIPSSPKQAFQTLSEFSATESPSFGSYTAQEVVVKKEEGRNGDEVMKIITTPVRRSSRIRNRAVMSP</sequence>
<dbReference type="Proteomes" id="UP000189703">
    <property type="component" value="Unplaced"/>
</dbReference>
<evidence type="ECO:0000313" key="3">
    <source>
        <dbReference type="RefSeq" id="XP_010249480.1"/>
    </source>
</evidence>
<name>A0A1U7ZA54_NELNU</name>
<feature type="compositionally biased region" description="Basic and acidic residues" evidence="1">
    <location>
        <begin position="191"/>
        <end position="200"/>
    </location>
</feature>
<dbReference type="KEGG" id="nnu:104592037"/>
<feature type="compositionally biased region" description="Polar residues" evidence="1">
    <location>
        <begin position="322"/>
        <end position="335"/>
    </location>
</feature>
<feature type="region of interest" description="Disordered" evidence="1">
    <location>
        <begin position="580"/>
        <end position="600"/>
    </location>
</feature>
<dbReference type="RefSeq" id="XP_010249480.1">
    <property type="nucleotide sequence ID" value="XM_010251178.2"/>
</dbReference>
<feature type="compositionally biased region" description="Polar residues" evidence="1">
    <location>
        <begin position="169"/>
        <end position="178"/>
    </location>
</feature>
<dbReference type="PANTHER" id="PTHR34775">
    <property type="entry name" value="TRANSMEMBRANE PROTEIN"/>
    <property type="match status" value="1"/>
</dbReference>
<proteinExistence type="predicted"/>
<keyword evidence="2" id="KW-1185">Reference proteome</keyword>
<evidence type="ECO:0000313" key="2">
    <source>
        <dbReference type="Proteomes" id="UP000189703"/>
    </source>
</evidence>
<protein>
    <submittedName>
        <fullName evidence="3">Uncharacterized protein LOC104592037</fullName>
    </submittedName>
</protein>
<feature type="compositionally biased region" description="Low complexity" evidence="1">
    <location>
        <begin position="153"/>
        <end position="165"/>
    </location>
</feature>
<feature type="region of interest" description="Disordered" evidence="1">
    <location>
        <begin position="318"/>
        <end position="341"/>
    </location>
</feature>
<dbReference type="AlphaFoldDB" id="A0A1U7ZA54"/>
<dbReference type="PANTHER" id="PTHR34775:SF6">
    <property type="entry name" value="TRANSMEMBRANE PROTEIN"/>
    <property type="match status" value="1"/>
</dbReference>
<dbReference type="OrthoDB" id="1938687at2759"/>
<reference evidence="3" key="1">
    <citation type="submission" date="2025-08" db="UniProtKB">
        <authorList>
            <consortium name="RefSeq"/>
        </authorList>
    </citation>
    <scope>IDENTIFICATION</scope>
</reference>
<evidence type="ECO:0000256" key="1">
    <source>
        <dbReference type="SAM" id="MobiDB-lite"/>
    </source>
</evidence>